<keyword evidence="3" id="KW-1185">Reference proteome</keyword>
<evidence type="ECO:0000313" key="2">
    <source>
        <dbReference type="Ensembl" id="ENSMSIP00000024865.1"/>
    </source>
</evidence>
<reference evidence="2" key="1">
    <citation type="submission" date="2025-08" db="UniProtKB">
        <authorList>
            <consortium name="Ensembl"/>
        </authorList>
    </citation>
    <scope>IDENTIFICATION</scope>
</reference>
<feature type="compositionally biased region" description="Basic and acidic residues" evidence="1">
    <location>
        <begin position="45"/>
        <end position="55"/>
    </location>
</feature>
<sequence length="111" mass="12716">MATKELTTAACSSIYHMDQECSPKMHRTQDSFPQDTFVKSTKGHCRAEDQLENKTQKPIKHGSDCPRTSSISQERLDVECRHLLPPSQVCQENRNSASTPRQLTQPHRCRY</sequence>
<reference evidence="2" key="2">
    <citation type="submission" date="2025-09" db="UniProtKB">
        <authorList>
            <consortium name="Ensembl"/>
        </authorList>
    </citation>
    <scope>IDENTIFICATION</scope>
</reference>
<feature type="region of interest" description="Disordered" evidence="1">
    <location>
        <begin position="43"/>
        <end position="70"/>
    </location>
</feature>
<feature type="region of interest" description="Disordered" evidence="1">
    <location>
        <begin position="89"/>
        <end position="111"/>
    </location>
</feature>
<name>A0A8C6MZV5_MUSSI</name>
<protein>
    <submittedName>
        <fullName evidence="2">Uncharacterized protein</fullName>
    </submittedName>
</protein>
<proteinExistence type="predicted"/>
<dbReference type="Ensembl" id="ENSMSIT00000031365.1">
    <property type="protein sequence ID" value="ENSMSIP00000024865.1"/>
    <property type="gene ID" value="ENSMSIG00000021013.1"/>
</dbReference>
<evidence type="ECO:0000256" key="1">
    <source>
        <dbReference type="SAM" id="MobiDB-lite"/>
    </source>
</evidence>
<accession>A0A8C6MZV5</accession>
<evidence type="ECO:0000313" key="3">
    <source>
        <dbReference type="Proteomes" id="UP000694415"/>
    </source>
</evidence>
<dbReference type="AlphaFoldDB" id="A0A8C6MZV5"/>
<organism evidence="2 3">
    <name type="scientific">Mus spicilegus</name>
    <name type="common">Mound-building mouse</name>
    <dbReference type="NCBI Taxonomy" id="10103"/>
    <lineage>
        <taxon>Eukaryota</taxon>
        <taxon>Metazoa</taxon>
        <taxon>Chordata</taxon>
        <taxon>Craniata</taxon>
        <taxon>Vertebrata</taxon>
        <taxon>Euteleostomi</taxon>
        <taxon>Mammalia</taxon>
        <taxon>Eutheria</taxon>
        <taxon>Euarchontoglires</taxon>
        <taxon>Glires</taxon>
        <taxon>Rodentia</taxon>
        <taxon>Myomorpha</taxon>
        <taxon>Muroidea</taxon>
        <taxon>Muridae</taxon>
        <taxon>Murinae</taxon>
        <taxon>Mus</taxon>
        <taxon>Mus</taxon>
    </lineage>
</organism>
<feature type="compositionally biased region" description="Polar residues" evidence="1">
    <location>
        <begin position="89"/>
        <end position="105"/>
    </location>
</feature>
<dbReference type="Proteomes" id="UP000694415">
    <property type="component" value="Unplaced"/>
</dbReference>